<evidence type="ECO:0000313" key="2">
    <source>
        <dbReference type="EMBL" id="KAK1927522.1"/>
    </source>
</evidence>
<reference evidence="2" key="1">
    <citation type="submission" date="2023-02" db="EMBL/GenBank/DDBJ databases">
        <title>Identification and recombinant expression of a fungal hydrolase from Papiliotrema laurentii that hydrolyzes apple cutin and clears colloidal polyester polyurethane.</title>
        <authorList>
            <consortium name="DOE Joint Genome Institute"/>
            <person name="Roman V.A."/>
            <person name="Bojanowski C."/>
            <person name="Crable B.R."/>
            <person name="Wagner D.N."/>
            <person name="Hung C.S."/>
            <person name="Nadeau L.J."/>
            <person name="Schratz L."/>
            <person name="Haridas S."/>
            <person name="Pangilinan J."/>
            <person name="Lipzen A."/>
            <person name="Na H."/>
            <person name="Yan M."/>
            <person name="Ng V."/>
            <person name="Grigoriev I.V."/>
            <person name="Spatafora J.W."/>
            <person name="Barlow D."/>
            <person name="Biffinger J."/>
            <person name="Kelley-Loughnane N."/>
            <person name="Varaljay V.A."/>
            <person name="Crookes-Goodson W.J."/>
        </authorList>
    </citation>
    <scope>NUCLEOTIDE SEQUENCE</scope>
    <source>
        <strain evidence="2">5307AH</strain>
    </source>
</reference>
<feature type="chain" id="PRO_5041965963" description="Secreted protein" evidence="1">
    <location>
        <begin position="20"/>
        <end position="99"/>
    </location>
</feature>
<keyword evidence="3" id="KW-1185">Reference proteome</keyword>
<feature type="non-terminal residue" evidence="2">
    <location>
        <position position="1"/>
    </location>
</feature>
<gene>
    <name evidence="2" type="ORF">DB88DRAFT_478304</name>
</gene>
<evidence type="ECO:0000256" key="1">
    <source>
        <dbReference type="SAM" id="SignalP"/>
    </source>
</evidence>
<dbReference type="Proteomes" id="UP001182556">
    <property type="component" value="Unassembled WGS sequence"/>
</dbReference>
<sequence>MHRFRTMLTLLIPLVRVSADLKTSPYSSLSVWAFTLSAVAHRGCSRRSRSDRFTRSWVDGVQDKPHAAFLLTAGALPERGMRRIDNDADFLHQGGNVYT</sequence>
<evidence type="ECO:0000313" key="3">
    <source>
        <dbReference type="Proteomes" id="UP001182556"/>
    </source>
</evidence>
<accession>A0AAD9FWV7</accession>
<dbReference type="AlphaFoldDB" id="A0AAD9FWV7"/>
<comment type="caution">
    <text evidence="2">The sequence shown here is derived from an EMBL/GenBank/DDBJ whole genome shotgun (WGS) entry which is preliminary data.</text>
</comment>
<dbReference type="EMBL" id="JAODAN010000001">
    <property type="protein sequence ID" value="KAK1927522.1"/>
    <property type="molecule type" value="Genomic_DNA"/>
</dbReference>
<proteinExistence type="predicted"/>
<evidence type="ECO:0008006" key="4">
    <source>
        <dbReference type="Google" id="ProtNLM"/>
    </source>
</evidence>
<keyword evidence="1" id="KW-0732">Signal</keyword>
<organism evidence="2 3">
    <name type="scientific">Papiliotrema laurentii</name>
    <name type="common">Cryptococcus laurentii</name>
    <dbReference type="NCBI Taxonomy" id="5418"/>
    <lineage>
        <taxon>Eukaryota</taxon>
        <taxon>Fungi</taxon>
        <taxon>Dikarya</taxon>
        <taxon>Basidiomycota</taxon>
        <taxon>Agaricomycotina</taxon>
        <taxon>Tremellomycetes</taxon>
        <taxon>Tremellales</taxon>
        <taxon>Rhynchogastremaceae</taxon>
        <taxon>Papiliotrema</taxon>
    </lineage>
</organism>
<protein>
    <recommendedName>
        <fullName evidence="4">Secreted protein</fullName>
    </recommendedName>
</protein>
<name>A0AAD9FWV7_PAPLA</name>
<feature type="signal peptide" evidence="1">
    <location>
        <begin position="1"/>
        <end position="19"/>
    </location>
</feature>